<proteinExistence type="predicted"/>
<evidence type="ECO:0000256" key="1">
    <source>
        <dbReference type="SAM" id="MobiDB-lite"/>
    </source>
</evidence>
<evidence type="ECO:0000313" key="2">
    <source>
        <dbReference type="EMBL" id="KAK8070668.1"/>
    </source>
</evidence>
<feature type="compositionally biased region" description="Polar residues" evidence="1">
    <location>
        <begin position="1"/>
        <end position="14"/>
    </location>
</feature>
<dbReference type="RefSeq" id="XP_066664476.1">
    <property type="nucleotide sequence ID" value="XM_066815186.1"/>
</dbReference>
<gene>
    <name evidence="2" type="ORF">PG997_010871</name>
</gene>
<comment type="caution">
    <text evidence="2">The sequence shown here is derived from an EMBL/GenBank/DDBJ whole genome shotgun (WGS) entry which is preliminary data.</text>
</comment>
<reference evidence="2 3" key="1">
    <citation type="submission" date="2023-01" db="EMBL/GenBank/DDBJ databases">
        <title>Analysis of 21 Apiospora genomes using comparative genomics revels a genus with tremendous synthesis potential of carbohydrate active enzymes and secondary metabolites.</title>
        <authorList>
            <person name="Sorensen T."/>
        </authorList>
    </citation>
    <scope>NUCLEOTIDE SEQUENCE [LARGE SCALE GENOMIC DNA]</scope>
    <source>
        <strain evidence="2 3">CBS 114990</strain>
    </source>
</reference>
<keyword evidence="3" id="KW-1185">Reference proteome</keyword>
<dbReference type="EMBL" id="JAQQWN010000008">
    <property type="protein sequence ID" value="KAK8070668.1"/>
    <property type="molecule type" value="Genomic_DNA"/>
</dbReference>
<feature type="region of interest" description="Disordered" evidence="1">
    <location>
        <begin position="1"/>
        <end position="40"/>
    </location>
</feature>
<sequence>MWSSKKQSPYTNQRPVLLPTPPPTHQKKPPHRPAPAPARQPAFFGAAIARQNDAVVTQFSTARVGAVFAHARTAHLPASRLVGPLRHPGVPRSPYVSDRVVEGSSASDSRCDPLVAPRPFVRTALVAPHYALRDARAAGAAGASEGRVRGLLVRDRVRDEERRRRKIRRLREVVEEEARKVREVREREEAEERRVGEQRRKMEEEMREQEREERERPVPVSVLVPAPAQAHTQLPQNPHHGAPTSKAKTKAKTVRFFPDPSLGMDIATGDPVPYRATDRRQYEARHHSSPQNNSNYLHHRAMRKQRAAALMQERVQRVQRNGGLSGTWRCSSG</sequence>
<feature type="compositionally biased region" description="Basic and acidic residues" evidence="1">
    <location>
        <begin position="182"/>
        <end position="217"/>
    </location>
</feature>
<protein>
    <submittedName>
        <fullName evidence="2">Uncharacterized protein</fullName>
    </submittedName>
</protein>
<evidence type="ECO:0000313" key="3">
    <source>
        <dbReference type="Proteomes" id="UP001433268"/>
    </source>
</evidence>
<feature type="region of interest" description="Disordered" evidence="1">
    <location>
        <begin position="182"/>
        <end position="220"/>
    </location>
</feature>
<dbReference type="Proteomes" id="UP001433268">
    <property type="component" value="Unassembled WGS sequence"/>
</dbReference>
<organism evidence="2 3">
    <name type="scientific">Apiospora hydei</name>
    <dbReference type="NCBI Taxonomy" id="1337664"/>
    <lineage>
        <taxon>Eukaryota</taxon>
        <taxon>Fungi</taxon>
        <taxon>Dikarya</taxon>
        <taxon>Ascomycota</taxon>
        <taxon>Pezizomycotina</taxon>
        <taxon>Sordariomycetes</taxon>
        <taxon>Xylariomycetidae</taxon>
        <taxon>Amphisphaeriales</taxon>
        <taxon>Apiosporaceae</taxon>
        <taxon>Apiospora</taxon>
    </lineage>
</organism>
<feature type="region of interest" description="Disordered" evidence="1">
    <location>
        <begin position="231"/>
        <end position="250"/>
    </location>
</feature>
<dbReference type="GeneID" id="92048246"/>
<accession>A0ABR1VLD5</accession>
<name>A0ABR1VLD5_9PEZI</name>